<evidence type="ECO:0000256" key="1">
    <source>
        <dbReference type="SAM" id="MobiDB-lite"/>
    </source>
</evidence>
<sequence>MLNLTSFKENDLSEKNQVSSSESALNVKTNPLALCKNKFDI</sequence>
<protein>
    <submittedName>
        <fullName evidence="2">Uncharacterized protein</fullName>
    </submittedName>
</protein>
<organism evidence="2">
    <name type="scientific">Arundo donax</name>
    <name type="common">Giant reed</name>
    <name type="synonym">Donax arundinaceus</name>
    <dbReference type="NCBI Taxonomy" id="35708"/>
    <lineage>
        <taxon>Eukaryota</taxon>
        <taxon>Viridiplantae</taxon>
        <taxon>Streptophyta</taxon>
        <taxon>Embryophyta</taxon>
        <taxon>Tracheophyta</taxon>
        <taxon>Spermatophyta</taxon>
        <taxon>Magnoliopsida</taxon>
        <taxon>Liliopsida</taxon>
        <taxon>Poales</taxon>
        <taxon>Poaceae</taxon>
        <taxon>PACMAD clade</taxon>
        <taxon>Arundinoideae</taxon>
        <taxon>Arundineae</taxon>
        <taxon>Arundo</taxon>
    </lineage>
</organism>
<feature type="region of interest" description="Disordered" evidence="1">
    <location>
        <begin position="1"/>
        <end position="24"/>
    </location>
</feature>
<name>A0A0A8Z2Z3_ARUDO</name>
<reference evidence="2" key="2">
    <citation type="journal article" date="2015" name="Data Brief">
        <title>Shoot transcriptome of the giant reed, Arundo donax.</title>
        <authorList>
            <person name="Barrero R.A."/>
            <person name="Guerrero F.D."/>
            <person name="Moolhuijzen P."/>
            <person name="Goolsby J.A."/>
            <person name="Tidwell J."/>
            <person name="Bellgard S.E."/>
            <person name="Bellgard M.I."/>
        </authorList>
    </citation>
    <scope>NUCLEOTIDE SEQUENCE</scope>
    <source>
        <tissue evidence="2">Shoot tissue taken approximately 20 cm above the soil surface</tissue>
    </source>
</reference>
<accession>A0A0A8Z2Z3</accession>
<reference evidence="2" key="1">
    <citation type="submission" date="2014-09" db="EMBL/GenBank/DDBJ databases">
        <authorList>
            <person name="Magalhaes I.L.F."/>
            <person name="Oliveira U."/>
            <person name="Santos F.R."/>
            <person name="Vidigal T.H.D.A."/>
            <person name="Brescovit A.D."/>
            <person name="Santos A.J."/>
        </authorList>
    </citation>
    <scope>NUCLEOTIDE SEQUENCE</scope>
    <source>
        <tissue evidence="2">Shoot tissue taken approximately 20 cm above the soil surface</tissue>
    </source>
</reference>
<dbReference type="EMBL" id="GBRH01264116">
    <property type="protein sequence ID" value="JAD33779.1"/>
    <property type="molecule type" value="Transcribed_RNA"/>
</dbReference>
<dbReference type="AlphaFoldDB" id="A0A0A8Z2Z3"/>
<evidence type="ECO:0000313" key="2">
    <source>
        <dbReference type="EMBL" id="JAD33779.1"/>
    </source>
</evidence>
<feature type="compositionally biased region" description="Polar residues" evidence="1">
    <location>
        <begin position="15"/>
        <end position="24"/>
    </location>
</feature>
<proteinExistence type="predicted"/>